<reference evidence="2" key="1">
    <citation type="submission" date="2016-07" db="EMBL/GenBank/DDBJ databases">
        <authorList>
            <person name="Bretaudeau A."/>
        </authorList>
    </citation>
    <scope>NUCLEOTIDE SEQUENCE</scope>
    <source>
        <strain evidence="2">Rice</strain>
        <tissue evidence="2">Whole body</tissue>
    </source>
</reference>
<organism evidence="2">
    <name type="scientific">Spodoptera frugiperda</name>
    <name type="common">Fall armyworm</name>
    <dbReference type="NCBI Taxonomy" id="7108"/>
    <lineage>
        <taxon>Eukaryota</taxon>
        <taxon>Metazoa</taxon>
        <taxon>Ecdysozoa</taxon>
        <taxon>Arthropoda</taxon>
        <taxon>Hexapoda</taxon>
        <taxon>Insecta</taxon>
        <taxon>Pterygota</taxon>
        <taxon>Neoptera</taxon>
        <taxon>Endopterygota</taxon>
        <taxon>Lepidoptera</taxon>
        <taxon>Glossata</taxon>
        <taxon>Ditrysia</taxon>
        <taxon>Noctuoidea</taxon>
        <taxon>Noctuidae</taxon>
        <taxon>Amphipyrinae</taxon>
        <taxon>Spodoptera</taxon>
    </lineage>
</organism>
<gene>
    <name evidence="2" type="ORF">SFRICE_035689</name>
</gene>
<dbReference type="Gene3D" id="3.60.10.10">
    <property type="entry name" value="Endonuclease/exonuclease/phosphatase"/>
    <property type="match status" value="1"/>
</dbReference>
<name>A0A2H1VK72_SPOFR</name>
<accession>A0A2H1VK72</accession>
<dbReference type="SUPFAM" id="SSF56219">
    <property type="entry name" value="DNase I-like"/>
    <property type="match status" value="1"/>
</dbReference>
<proteinExistence type="predicted"/>
<evidence type="ECO:0000256" key="1">
    <source>
        <dbReference type="SAM" id="MobiDB-lite"/>
    </source>
</evidence>
<feature type="region of interest" description="Disordered" evidence="1">
    <location>
        <begin position="220"/>
        <end position="273"/>
    </location>
</feature>
<sequence>MSTVVKCVSCNVVIDELLSYIQNKISVIDEDTLVRLCTSTFTSEDIEKSKILLYESVSVQTAKIKRKNKGKEQRDLVDIINVFKSVEPDQFPIFVARDLEKLPPILFDHLDCTKLLKDLLRIQNEVKEIKEVYVTQTQLKNFKTEILRSQNDSLIHLPPSVSKVNLKRGGWLMESGPVGLLSHVNNSSIIDDCNSNIDVSSLQTLENNEQLFRKMKEVEVETSDRDTRSAVLQRAAERSPSPRDAAGAAGAFTAAANSPATRRDAVTSPQRRTVVQTEPALTVPIVHEPVHSKSGSDGWEKVSYRKKRMNYRYLGTAGTARHNEGNFKAVKKALPIFITKVHKDTTVQDITDYSVKRSVESVRQLCCTSDIVALQETWLLPHDISFLSEIDTEFGCTGTSAVDTAAGMLRGRPYGGVALLWRKSVFDNVSVVQCDNPRVCAIKVCMTSRSFLVFSVYMPTDNSANLTDFVYCLSLVSAIINNNDIETAFLLGDIAFL</sequence>
<evidence type="ECO:0000313" key="2">
    <source>
        <dbReference type="EMBL" id="SOQ41228.1"/>
    </source>
</evidence>
<dbReference type="EMBL" id="ODYU01003009">
    <property type="protein sequence ID" value="SOQ41228.1"/>
    <property type="molecule type" value="Genomic_DNA"/>
</dbReference>
<feature type="compositionally biased region" description="Low complexity" evidence="1">
    <location>
        <begin position="245"/>
        <end position="256"/>
    </location>
</feature>
<protein>
    <submittedName>
        <fullName evidence="2">SFRICE_035689</fullName>
    </submittedName>
</protein>
<dbReference type="AlphaFoldDB" id="A0A2H1VK72"/>
<dbReference type="InterPro" id="IPR036691">
    <property type="entry name" value="Endo/exonu/phosph_ase_sf"/>
</dbReference>